<protein>
    <submittedName>
        <fullName evidence="8">Tight adherence protein B</fullName>
    </submittedName>
</protein>
<feature type="transmembrane region" description="Helical" evidence="6">
    <location>
        <begin position="246"/>
        <end position="266"/>
    </location>
</feature>
<proteinExistence type="predicted"/>
<dbReference type="Proteomes" id="UP000576821">
    <property type="component" value="Unassembled WGS sequence"/>
</dbReference>
<dbReference type="GO" id="GO:0005886">
    <property type="term" value="C:plasma membrane"/>
    <property type="evidence" value="ECO:0007669"/>
    <property type="project" value="UniProtKB-SubCell"/>
</dbReference>
<dbReference type="Gene3D" id="1.20.81.30">
    <property type="entry name" value="Type II secretion system (T2SS), domain F"/>
    <property type="match status" value="1"/>
</dbReference>
<dbReference type="PANTHER" id="PTHR35007">
    <property type="entry name" value="INTEGRAL MEMBRANE PROTEIN-RELATED"/>
    <property type="match status" value="1"/>
</dbReference>
<feature type="domain" description="Type II secretion system protein GspF" evidence="7">
    <location>
        <begin position="142"/>
        <end position="259"/>
    </location>
</feature>
<comment type="subcellular location">
    <subcellularLocation>
        <location evidence="1">Cell membrane</location>
        <topology evidence="1">Multi-pass membrane protein</topology>
    </subcellularLocation>
</comment>
<keyword evidence="4 6" id="KW-1133">Transmembrane helix</keyword>
<dbReference type="RefSeq" id="WP_167304996.1">
    <property type="nucleotide sequence ID" value="NZ_JAASQR010000004.1"/>
</dbReference>
<sequence>MLRGAAFLLLALLIMAAVLGHWLALRGAARSRLNRRLAALSQGVDAPPIRLSAPLTVPDRIAPLLAQAQLEITPRTAGIIAGGLMLLALVLLLVSGPVAVLGLLLAVPLLSFGWVKRRAQRRIDALIDALPFYIDAVRQMQTVGNSLSQALERSLGEAPGIVRAYLAPVARRLELGAPVGEAMQQLADRLRVPEVSMLAAAIRTNLRYGGSITGVLSNLAAILRERIRIKRELKAATSEAKVSSRVLIAMPLVAMALLMSMNPAYIDFFLADPRGRKLAVVAIGLQAAGMLVMRRVMRLAF</sequence>
<keyword evidence="5 6" id="KW-0472">Membrane</keyword>
<keyword evidence="9" id="KW-1185">Reference proteome</keyword>
<dbReference type="InterPro" id="IPR018076">
    <property type="entry name" value="T2SS_GspF_dom"/>
</dbReference>
<keyword evidence="3 6" id="KW-0812">Transmembrane</keyword>
<evidence type="ECO:0000313" key="9">
    <source>
        <dbReference type="Proteomes" id="UP000576821"/>
    </source>
</evidence>
<dbReference type="PANTHER" id="PTHR35007:SF1">
    <property type="entry name" value="PILUS ASSEMBLY PROTEIN"/>
    <property type="match status" value="1"/>
</dbReference>
<dbReference type="InterPro" id="IPR042094">
    <property type="entry name" value="T2SS_GspF_sf"/>
</dbReference>
<evidence type="ECO:0000313" key="8">
    <source>
        <dbReference type="EMBL" id="NIJ18110.1"/>
    </source>
</evidence>
<feature type="transmembrane region" description="Helical" evidence="6">
    <location>
        <begin position="79"/>
        <end position="112"/>
    </location>
</feature>
<evidence type="ECO:0000256" key="6">
    <source>
        <dbReference type="SAM" id="Phobius"/>
    </source>
</evidence>
<organism evidence="8 9">
    <name type="scientific">Sphingobium vermicomposti</name>
    <dbReference type="NCBI Taxonomy" id="529005"/>
    <lineage>
        <taxon>Bacteria</taxon>
        <taxon>Pseudomonadati</taxon>
        <taxon>Pseudomonadota</taxon>
        <taxon>Alphaproteobacteria</taxon>
        <taxon>Sphingomonadales</taxon>
        <taxon>Sphingomonadaceae</taxon>
        <taxon>Sphingobium</taxon>
    </lineage>
</organism>
<accession>A0A846MBW1</accession>
<evidence type="ECO:0000256" key="5">
    <source>
        <dbReference type="ARBA" id="ARBA00023136"/>
    </source>
</evidence>
<dbReference type="EMBL" id="JAASQR010000004">
    <property type="protein sequence ID" value="NIJ18110.1"/>
    <property type="molecule type" value="Genomic_DNA"/>
</dbReference>
<feature type="transmembrane region" description="Helical" evidence="6">
    <location>
        <begin position="278"/>
        <end position="297"/>
    </location>
</feature>
<evidence type="ECO:0000256" key="3">
    <source>
        <dbReference type="ARBA" id="ARBA00022692"/>
    </source>
</evidence>
<comment type="caution">
    <text evidence="8">The sequence shown here is derived from an EMBL/GenBank/DDBJ whole genome shotgun (WGS) entry which is preliminary data.</text>
</comment>
<evidence type="ECO:0000256" key="2">
    <source>
        <dbReference type="ARBA" id="ARBA00022475"/>
    </source>
</evidence>
<dbReference type="Pfam" id="PF00482">
    <property type="entry name" value="T2SSF"/>
    <property type="match status" value="1"/>
</dbReference>
<keyword evidence="2" id="KW-1003">Cell membrane</keyword>
<dbReference type="AlphaFoldDB" id="A0A846MBW1"/>
<reference evidence="8 9" key="1">
    <citation type="submission" date="2020-03" db="EMBL/GenBank/DDBJ databases">
        <title>Genomic Encyclopedia of Type Strains, Phase IV (KMG-IV): sequencing the most valuable type-strain genomes for metagenomic binning, comparative biology and taxonomic classification.</title>
        <authorList>
            <person name="Goeker M."/>
        </authorList>
    </citation>
    <scope>NUCLEOTIDE SEQUENCE [LARGE SCALE GENOMIC DNA]</scope>
    <source>
        <strain evidence="8 9">DSM 21299</strain>
    </source>
</reference>
<gene>
    <name evidence="8" type="ORF">FHS54_003110</name>
</gene>
<evidence type="ECO:0000256" key="4">
    <source>
        <dbReference type="ARBA" id="ARBA00022989"/>
    </source>
</evidence>
<name>A0A846MBW1_9SPHN</name>
<evidence type="ECO:0000256" key="1">
    <source>
        <dbReference type="ARBA" id="ARBA00004651"/>
    </source>
</evidence>
<evidence type="ECO:0000259" key="7">
    <source>
        <dbReference type="Pfam" id="PF00482"/>
    </source>
</evidence>